<evidence type="ECO:0000259" key="1">
    <source>
        <dbReference type="Pfam" id="PF09820"/>
    </source>
</evidence>
<dbReference type="eggNOG" id="COG1672">
    <property type="taxonomic scope" value="Bacteria"/>
</dbReference>
<dbReference type="InterPro" id="IPR018631">
    <property type="entry name" value="AAA-ATPase-like_dom"/>
</dbReference>
<dbReference type="Pfam" id="PF09820">
    <property type="entry name" value="AAA-ATPase_like"/>
    <property type="match status" value="1"/>
</dbReference>
<dbReference type="Proteomes" id="UP000004259">
    <property type="component" value="Unassembled WGS sequence"/>
</dbReference>
<sequence>MGNYLNPDNIGFQYALNSEIYVDKSSLIAFTNSVVRTLQKYVCVSRPRRFGKTMAANMLTAYYSRGMRFKGYVCATYNIIR</sequence>
<dbReference type="STRING" id="246199.CUS_4775"/>
<dbReference type="AlphaFoldDB" id="E9SAA0"/>
<protein>
    <submittedName>
        <fullName evidence="2">Conserved domain protein</fullName>
    </submittedName>
</protein>
<comment type="caution">
    <text evidence="2">The sequence shown here is derived from an EMBL/GenBank/DDBJ whole genome shotgun (WGS) entry which is preliminary data.</text>
</comment>
<accession>E9SAA0</accession>
<evidence type="ECO:0000313" key="2">
    <source>
        <dbReference type="EMBL" id="EGC03801.1"/>
    </source>
</evidence>
<name>E9SAA0_RUMAL</name>
<organism evidence="2 3">
    <name type="scientific">Ruminococcus albus 8</name>
    <dbReference type="NCBI Taxonomy" id="246199"/>
    <lineage>
        <taxon>Bacteria</taxon>
        <taxon>Bacillati</taxon>
        <taxon>Bacillota</taxon>
        <taxon>Clostridia</taxon>
        <taxon>Eubacteriales</taxon>
        <taxon>Oscillospiraceae</taxon>
        <taxon>Ruminococcus</taxon>
    </lineage>
</organism>
<proteinExistence type="predicted"/>
<dbReference type="RefSeq" id="WP_002848027.1">
    <property type="nucleotide sequence ID" value="NZ_ADKM02000052.1"/>
</dbReference>
<evidence type="ECO:0000313" key="3">
    <source>
        <dbReference type="Proteomes" id="UP000004259"/>
    </source>
</evidence>
<gene>
    <name evidence="2" type="ORF">CUS_4775</name>
</gene>
<keyword evidence="3" id="KW-1185">Reference proteome</keyword>
<feature type="domain" description="AAA-ATPase-like" evidence="1">
    <location>
        <begin position="18"/>
        <end position="66"/>
    </location>
</feature>
<dbReference type="EMBL" id="ADKM02000052">
    <property type="protein sequence ID" value="EGC03801.1"/>
    <property type="molecule type" value="Genomic_DNA"/>
</dbReference>
<reference evidence="2 3" key="1">
    <citation type="submission" date="2011-02" db="EMBL/GenBank/DDBJ databases">
        <authorList>
            <person name="Nelson K.E."/>
            <person name="Sutton G."/>
            <person name="Torralba M."/>
            <person name="Durkin S."/>
            <person name="Harkins D."/>
            <person name="Montgomery R."/>
            <person name="Ziemer C."/>
            <person name="Klaassens E."/>
            <person name="Ocuiv P."/>
            <person name="Morrison M."/>
        </authorList>
    </citation>
    <scope>NUCLEOTIDE SEQUENCE [LARGE SCALE GENOMIC DNA]</scope>
    <source>
        <strain evidence="2 3">8</strain>
    </source>
</reference>